<evidence type="ECO:0000259" key="1">
    <source>
        <dbReference type="Pfam" id="PF23724"/>
    </source>
</evidence>
<sequence>MESDLTLDASLDPEPSSIILQQRQITIGDVSDIEKELDMMEKVSLVYLLYDDIEIALQNLMQLQLGAKLQVITEWSRHAEKMGCKWQSKLLEALTIIKNFFVINKLGYHRNEVWDRFLPTNLDTSLFVDLYKKKLYCICEKMTNAQMKILLTHVQNDFKDKKLKYTDFPIPYMEMSLLDWTSIKYISSTDLSNLSKVFKVMEMYDVSESLIPKSHLLTNVDFSGSNKIKNKEDGPCSSISSISTSGLFYQDRTWTNNYENNCYQIDSNCPGICLIINQEIFYREPDFNRSVI</sequence>
<dbReference type="Proteomes" id="UP001329430">
    <property type="component" value="Chromosome 1"/>
</dbReference>
<dbReference type="InterPro" id="IPR056259">
    <property type="entry name" value="Dredd_N"/>
</dbReference>
<evidence type="ECO:0000313" key="4">
    <source>
        <dbReference type="Proteomes" id="UP001329430"/>
    </source>
</evidence>
<gene>
    <name evidence="3" type="ORF">RI129_001005</name>
</gene>
<evidence type="ECO:0000313" key="3">
    <source>
        <dbReference type="EMBL" id="KAK5649976.1"/>
    </source>
</evidence>
<dbReference type="AlphaFoldDB" id="A0AAN7VSM8"/>
<protein>
    <submittedName>
        <fullName evidence="3">Uncharacterized protein</fullName>
    </submittedName>
</protein>
<proteinExistence type="predicted"/>
<reference evidence="3 4" key="1">
    <citation type="journal article" date="2024" name="Insects">
        <title>An Improved Chromosome-Level Genome Assembly of the Firefly Pyrocoelia pectoralis.</title>
        <authorList>
            <person name="Fu X."/>
            <person name="Meyer-Rochow V.B."/>
            <person name="Ballantyne L."/>
            <person name="Zhu X."/>
        </authorList>
    </citation>
    <scope>NUCLEOTIDE SEQUENCE [LARGE SCALE GENOMIC DNA]</scope>
    <source>
        <strain evidence="3">XCY_ONT2</strain>
    </source>
</reference>
<organism evidence="3 4">
    <name type="scientific">Pyrocoelia pectoralis</name>
    <dbReference type="NCBI Taxonomy" id="417401"/>
    <lineage>
        <taxon>Eukaryota</taxon>
        <taxon>Metazoa</taxon>
        <taxon>Ecdysozoa</taxon>
        <taxon>Arthropoda</taxon>
        <taxon>Hexapoda</taxon>
        <taxon>Insecta</taxon>
        <taxon>Pterygota</taxon>
        <taxon>Neoptera</taxon>
        <taxon>Endopterygota</taxon>
        <taxon>Coleoptera</taxon>
        <taxon>Polyphaga</taxon>
        <taxon>Elateriformia</taxon>
        <taxon>Elateroidea</taxon>
        <taxon>Lampyridae</taxon>
        <taxon>Lampyrinae</taxon>
        <taxon>Pyrocoelia</taxon>
    </lineage>
</organism>
<evidence type="ECO:0000259" key="2">
    <source>
        <dbReference type="Pfam" id="PF23725"/>
    </source>
</evidence>
<accession>A0AAN7VSM8</accession>
<keyword evidence="4" id="KW-1185">Reference proteome</keyword>
<dbReference type="EMBL" id="JAVRBK010000001">
    <property type="protein sequence ID" value="KAK5649976.1"/>
    <property type="molecule type" value="Genomic_DNA"/>
</dbReference>
<dbReference type="Pfam" id="PF23725">
    <property type="entry name" value="Dredd_N"/>
    <property type="match status" value="1"/>
</dbReference>
<comment type="caution">
    <text evidence="3">The sequence shown here is derived from an EMBL/GenBank/DDBJ whole genome shotgun (WGS) entry which is preliminary data.</text>
</comment>
<dbReference type="InterPro" id="IPR056260">
    <property type="entry name" value="Dredd_2nd"/>
</dbReference>
<dbReference type="Pfam" id="PF23724">
    <property type="entry name" value="Dredd_2nd"/>
    <property type="match status" value="1"/>
</dbReference>
<name>A0AAN7VSM8_9COLE</name>
<feature type="domain" description="Caspase-8 second" evidence="1">
    <location>
        <begin position="125"/>
        <end position="211"/>
    </location>
</feature>
<feature type="domain" description="Caspase-8 N-terminal" evidence="2">
    <location>
        <begin position="24"/>
        <end position="119"/>
    </location>
</feature>